<feature type="compositionally biased region" description="Low complexity" evidence="1">
    <location>
        <begin position="57"/>
        <end position="69"/>
    </location>
</feature>
<dbReference type="EMBL" id="JAWZYT010000434">
    <property type="protein sequence ID" value="KAK4323551.1"/>
    <property type="molecule type" value="Genomic_DNA"/>
</dbReference>
<sequence length="92" mass="9746">MKGQLKKTEEVTARQNTIEKQVRQNYIKRRLVTTYKALQRFSQSEVDLETGVGTAGGSTAATAGPGAAGVKIDGGGRDAGCTHSPPSCPRRV</sequence>
<feature type="region of interest" description="Disordered" evidence="1">
    <location>
        <begin position="54"/>
        <end position="92"/>
    </location>
</feature>
<keyword evidence="3" id="KW-1185">Reference proteome</keyword>
<dbReference type="AlphaFoldDB" id="A0AAE1QBK2"/>
<organism evidence="2 3">
    <name type="scientific">Petrolisthes manimaculis</name>
    <dbReference type="NCBI Taxonomy" id="1843537"/>
    <lineage>
        <taxon>Eukaryota</taxon>
        <taxon>Metazoa</taxon>
        <taxon>Ecdysozoa</taxon>
        <taxon>Arthropoda</taxon>
        <taxon>Crustacea</taxon>
        <taxon>Multicrustacea</taxon>
        <taxon>Malacostraca</taxon>
        <taxon>Eumalacostraca</taxon>
        <taxon>Eucarida</taxon>
        <taxon>Decapoda</taxon>
        <taxon>Pleocyemata</taxon>
        <taxon>Anomura</taxon>
        <taxon>Galatheoidea</taxon>
        <taxon>Porcellanidae</taxon>
        <taxon>Petrolisthes</taxon>
    </lineage>
</organism>
<evidence type="ECO:0000313" key="2">
    <source>
        <dbReference type="EMBL" id="KAK4323551.1"/>
    </source>
</evidence>
<comment type="caution">
    <text evidence="2">The sequence shown here is derived from an EMBL/GenBank/DDBJ whole genome shotgun (WGS) entry which is preliminary data.</text>
</comment>
<evidence type="ECO:0000256" key="1">
    <source>
        <dbReference type="SAM" id="MobiDB-lite"/>
    </source>
</evidence>
<reference evidence="2" key="1">
    <citation type="submission" date="2023-11" db="EMBL/GenBank/DDBJ databases">
        <title>Genome assemblies of two species of porcelain crab, Petrolisthes cinctipes and Petrolisthes manimaculis (Anomura: Porcellanidae).</title>
        <authorList>
            <person name="Angst P."/>
        </authorList>
    </citation>
    <scope>NUCLEOTIDE SEQUENCE</scope>
    <source>
        <strain evidence="2">PB745_02</strain>
        <tissue evidence="2">Gill</tissue>
    </source>
</reference>
<evidence type="ECO:0000313" key="3">
    <source>
        <dbReference type="Proteomes" id="UP001292094"/>
    </source>
</evidence>
<accession>A0AAE1QBK2</accession>
<name>A0AAE1QBK2_9EUCA</name>
<protein>
    <submittedName>
        <fullName evidence="2">Uncharacterized protein</fullName>
    </submittedName>
</protein>
<proteinExistence type="predicted"/>
<dbReference type="Proteomes" id="UP001292094">
    <property type="component" value="Unassembled WGS sequence"/>
</dbReference>
<gene>
    <name evidence="2" type="ORF">Pmani_005783</name>
</gene>